<evidence type="ECO:0000313" key="2">
    <source>
        <dbReference type="Proteomes" id="UP001221757"/>
    </source>
</evidence>
<comment type="caution">
    <text evidence="1">The sequence shown here is derived from an EMBL/GenBank/DDBJ whole genome shotgun (WGS) entry which is preliminary data.</text>
</comment>
<protein>
    <submittedName>
        <fullName evidence="1">Uncharacterized protein</fullName>
    </submittedName>
</protein>
<name>A0AAD7FCV9_MYCRO</name>
<dbReference type="AlphaFoldDB" id="A0AAD7FCV9"/>
<keyword evidence="2" id="KW-1185">Reference proteome</keyword>
<dbReference type="Proteomes" id="UP001221757">
    <property type="component" value="Unassembled WGS sequence"/>
</dbReference>
<accession>A0AAD7FCV9</accession>
<feature type="non-terminal residue" evidence="1">
    <location>
        <position position="1"/>
    </location>
</feature>
<reference evidence="1" key="1">
    <citation type="submission" date="2023-03" db="EMBL/GenBank/DDBJ databases">
        <title>Massive genome expansion in bonnet fungi (Mycena s.s.) driven by repeated elements and novel gene families across ecological guilds.</title>
        <authorList>
            <consortium name="Lawrence Berkeley National Laboratory"/>
            <person name="Harder C.B."/>
            <person name="Miyauchi S."/>
            <person name="Viragh M."/>
            <person name="Kuo A."/>
            <person name="Thoen E."/>
            <person name="Andreopoulos B."/>
            <person name="Lu D."/>
            <person name="Skrede I."/>
            <person name="Drula E."/>
            <person name="Henrissat B."/>
            <person name="Morin E."/>
            <person name="Kohler A."/>
            <person name="Barry K."/>
            <person name="LaButti K."/>
            <person name="Morin E."/>
            <person name="Salamov A."/>
            <person name="Lipzen A."/>
            <person name="Mereny Z."/>
            <person name="Hegedus B."/>
            <person name="Baldrian P."/>
            <person name="Stursova M."/>
            <person name="Weitz H."/>
            <person name="Taylor A."/>
            <person name="Grigoriev I.V."/>
            <person name="Nagy L.G."/>
            <person name="Martin F."/>
            <person name="Kauserud H."/>
        </authorList>
    </citation>
    <scope>NUCLEOTIDE SEQUENCE</scope>
    <source>
        <strain evidence="1">CBHHK067</strain>
    </source>
</reference>
<organism evidence="1 2">
    <name type="scientific">Mycena rosella</name>
    <name type="common">Pink bonnet</name>
    <name type="synonym">Agaricus rosellus</name>
    <dbReference type="NCBI Taxonomy" id="1033263"/>
    <lineage>
        <taxon>Eukaryota</taxon>
        <taxon>Fungi</taxon>
        <taxon>Dikarya</taxon>
        <taxon>Basidiomycota</taxon>
        <taxon>Agaricomycotina</taxon>
        <taxon>Agaricomycetes</taxon>
        <taxon>Agaricomycetidae</taxon>
        <taxon>Agaricales</taxon>
        <taxon>Marasmiineae</taxon>
        <taxon>Mycenaceae</taxon>
        <taxon>Mycena</taxon>
    </lineage>
</organism>
<evidence type="ECO:0000313" key="1">
    <source>
        <dbReference type="EMBL" id="KAJ7611455.1"/>
    </source>
</evidence>
<sequence>KNPHWTHSIVTYLCEHPEFRIKFFSNSTADAKKEQRIKQVAKDGKAVQCGVLARHVF</sequence>
<dbReference type="EMBL" id="JARKIE010000976">
    <property type="protein sequence ID" value="KAJ7611455.1"/>
    <property type="molecule type" value="Genomic_DNA"/>
</dbReference>
<proteinExistence type="predicted"/>
<feature type="non-terminal residue" evidence="1">
    <location>
        <position position="57"/>
    </location>
</feature>
<gene>
    <name evidence="1" type="ORF">B0H17DRAFT_882696</name>
</gene>